<dbReference type="GO" id="GO:0006790">
    <property type="term" value="P:sulfur compound metabolic process"/>
    <property type="evidence" value="ECO:0007669"/>
    <property type="project" value="TreeGrafter"/>
</dbReference>
<dbReference type="InterPro" id="IPR000572">
    <property type="entry name" value="OxRdtase_Mopterin-bd_dom"/>
</dbReference>
<dbReference type="GO" id="GO:0043546">
    <property type="term" value="F:molybdopterin cofactor binding"/>
    <property type="evidence" value="ECO:0007669"/>
    <property type="project" value="TreeGrafter"/>
</dbReference>
<dbReference type="Proteomes" id="UP000199494">
    <property type="component" value="Unassembled WGS sequence"/>
</dbReference>
<dbReference type="Gene3D" id="2.60.40.650">
    <property type="match status" value="1"/>
</dbReference>
<dbReference type="SUPFAM" id="SSF81296">
    <property type="entry name" value="E set domains"/>
    <property type="match status" value="1"/>
</dbReference>
<dbReference type="GO" id="GO:0020037">
    <property type="term" value="F:heme binding"/>
    <property type="evidence" value="ECO:0007669"/>
    <property type="project" value="TreeGrafter"/>
</dbReference>
<dbReference type="Gene3D" id="3.90.420.10">
    <property type="entry name" value="Oxidoreductase, molybdopterin-binding domain"/>
    <property type="match status" value="1"/>
</dbReference>
<keyword evidence="2" id="KW-1185">Reference proteome</keyword>
<dbReference type="InterPro" id="IPR014756">
    <property type="entry name" value="Ig_E-set"/>
</dbReference>
<evidence type="ECO:0000313" key="2">
    <source>
        <dbReference type="Proteomes" id="UP000199494"/>
    </source>
</evidence>
<dbReference type="EMBL" id="FMZE01000001">
    <property type="protein sequence ID" value="SDC17141.1"/>
    <property type="molecule type" value="Genomic_DNA"/>
</dbReference>
<evidence type="ECO:0000313" key="1">
    <source>
        <dbReference type="EMBL" id="SDC17141.1"/>
    </source>
</evidence>
<dbReference type="STRING" id="530584.SAMN05421630_101685"/>
<dbReference type="InterPro" id="IPR036374">
    <property type="entry name" value="OxRdtase_Mopterin-bd_sf"/>
</dbReference>
<sequence>MADTGSTAPADREPAREGRVRASAAALCGVLALVAALAAGHLVAAFLNPNASPYLAVGNGAIDLTPAWLKDWAVRTFGENDKAVLLAGMAVVLLVVAAVVGIGDSVSRRSPWPGVVLIAAIGLVGVAAVAARPDLTGAALVAPATSLLTGVVVFPLLCRAARRSRAAKAEGAPGSSRRVFLRAGAGVAVGAGVAGLGGQLLSGTRDATASRAAVGAVRPAIPAAPIPADADFAKLGTPSFLTPNKDFYRVDTALAVPRVRAEEWSLRIHGLVDRERRYSFADIRERRLVERTITMTCVSNEVGGSYVSTANFTGVDLADLLREAGVKDGAQQLFSTSVDGWTSGTPIEAAADPARGALLAIAMNGEPLPLEHGFPARMVIPGLYGYVSATKWVTDLEVTTWRARQSYWLKRNWAERAPIKTQSRVDTPRGFDTVPEGAIRVAGVAWAQGRGIAKVEVRLDDQPWREAILSAEVNVDTWRMWWIEFSVPSGGHRVTCRATDREGQTQTEDRVGTVPDGATGWHTINFTAG</sequence>
<dbReference type="AlphaFoldDB" id="A0A1G6JEJ9"/>
<dbReference type="SUPFAM" id="SSF56524">
    <property type="entry name" value="Oxidoreductase molybdopterin-binding domain"/>
    <property type="match status" value="1"/>
</dbReference>
<accession>A0A1G6JEJ9</accession>
<proteinExistence type="predicted"/>
<dbReference type="PANTHER" id="PTHR19372">
    <property type="entry name" value="SULFITE REDUCTASE"/>
    <property type="match status" value="1"/>
</dbReference>
<dbReference type="GO" id="GO:0008482">
    <property type="term" value="F:sulfite oxidase activity"/>
    <property type="evidence" value="ECO:0007669"/>
    <property type="project" value="TreeGrafter"/>
</dbReference>
<gene>
    <name evidence="1" type="ORF">SAMN05421630_101685</name>
</gene>
<dbReference type="OrthoDB" id="9795587at2"/>
<name>A0A1G6JEJ9_9PSEU</name>
<dbReference type="RefSeq" id="WP_091796988.1">
    <property type="nucleotide sequence ID" value="NZ_CP016353.1"/>
</dbReference>
<dbReference type="PANTHER" id="PTHR19372:SF7">
    <property type="entry name" value="SULFITE OXIDASE, MITOCHONDRIAL"/>
    <property type="match status" value="1"/>
</dbReference>
<organism evidence="1 2">
    <name type="scientific">Prauserella marina</name>
    <dbReference type="NCBI Taxonomy" id="530584"/>
    <lineage>
        <taxon>Bacteria</taxon>
        <taxon>Bacillati</taxon>
        <taxon>Actinomycetota</taxon>
        <taxon>Actinomycetes</taxon>
        <taxon>Pseudonocardiales</taxon>
        <taxon>Pseudonocardiaceae</taxon>
        <taxon>Prauserella</taxon>
    </lineage>
</organism>
<reference evidence="1 2" key="1">
    <citation type="submission" date="2016-10" db="EMBL/GenBank/DDBJ databases">
        <authorList>
            <person name="de Groot N.N."/>
        </authorList>
    </citation>
    <scope>NUCLEOTIDE SEQUENCE [LARGE SCALE GENOMIC DNA]</scope>
    <source>
        <strain evidence="1 2">CGMCC 4.5506</strain>
    </source>
</reference>
<protein>
    <submittedName>
        <fullName evidence="1">DMSO/TMAO reductase YedYZ, molybdopterin-dependent catalytic subunit</fullName>
    </submittedName>
</protein>
<dbReference type="Pfam" id="PF00174">
    <property type="entry name" value="Oxidored_molyb"/>
    <property type="match status" value="1"/>
</dbReference>